<dbReference type="PANTHER" id="PTHR10953:SF4">
    <property type="entry name" value="UBIQUITIN-ACTIVATING ENZYME E1 C-TERMINAL DOMAIN-CONTAINING PROTEIN"/>
    <property type="match status" value="1"/>
</dbReference>
<comment type="similarity">
    <text evidence="2">Belongs to the ubiquitin-activating E1 family.</text>
</comment>
<sequence length="887" mass="100944">MSINYELYDRQIRTFGEEASIKLNTSSVCIIGLSKGLATEISKNLALCGIKNLYLWDENVITKNDLLTGYYYINEDIGKSYSKVLVEKIQDLNPFIKVSEIISDDQLILSEVIICVNQLFETDIFYDKYCKKNNKKFISVHSANNSGIIFVNAGTQHLVKNITGENYEPVQITSISDQGIVKTTTHNFQSGDTIIFSNLEGSNLEQFNKEFQIEVINNYTFKLLSSNIVEFKFINGTVNYVDKTIMINHNSLEDELKNPTMNFMSDPDIIKKFINNEINFDIELVPVNSIMGSLVASEAIKLVTNKYQPISQWFTWSDPDLDIELAKEKLSKSEFFIVGSGAIGCELLKNLAFVDIKHIIITDPDTIEKSNLSRQFLFRPSDVGKLKSEVAANSIRKMKPTIKITNYSEKVGDTINFTNKILSNPELTGVFNALDNISARKFMDSQCFNYNLPLFESGTTGIKGNTQPVIPFITETYSNSNDPENEKSFPICTIKNFPNEIHHTIHWAMDNFEFFNRAPSNINKWLENNKSITFDNSYEGVQENNDIYLFTTKYNVSCWQDCVKWAIDMFYENYRNQICQLLNNFPSDLLTDDGNPFWSAGKKCPVPLELDYTNQTHLDFIESTTILLSNCVGINNQINMNELIDIIKSYKVDEFSINKKLVIAANDSELEKEKTNSTEFHDLKSDTNINMGISQILDKDDDSNYHIKWITSASNLRASNYSINPANFYTTKGIAGRIIPAVSTTTSIVAGLIVIEMIKYLTKPGINKYKSTFINLALNTFVSAEPIQAPLIKIGDQVFNSWYKFIHTEDCTLKNFIKKYNELFNVNISMISYENSILYADFIGSYDDDKLLSKILITHDESIDLSNLSLTVTPNEDIEIPNIMIKF</sequence>
<dbReference type="InterPro" id="IPR033127">
    <property type="entry name" value="UBQ-activ_enz_E1_Cys_AS"/>
</dbReference>
<dbReference type="GO" id="GO:0016925">
    <property type="term" value="P:protein sumoylation"/>
    <property type="evidence" value="ECO:0007669"/>
    <property type="project" value="TreeGrafter"/>
</dbReference>
<evidence type="ECO:0000313" key="8">
    <source>
        <dbReference type="EMBL" id="QHT13254.1"/>
    </source>
</evidence>
<dbReference type="GO" id="GO:0031510">
    <property type="term" value="C:SUMO activating enzyme complex"/>
    <property type="evidence" value="ECO:0007669"/>
    <property type="project" value="TreeGrafter"/>
</dbReference>
<dbReference type="SUPFAM" id="SSF69572">
    <property type="entry name" value="Activating enzymes of the ubiquitin-like proteins"/>
    <property type="match status" value="2"/>
</dbReference>
<protein>
    <recommendedName>
        <fullName evidence="7">Ubiquitin-activating enzyme E1 C-terminal domain-containing protein</fullName>
    </recommendedName>
</protein>
<comment type="pathway">
    <text evidence="1">Protein modification; protein ubiquitination.</text>
</comment>
<evidence type="ECO:0000256" key="6">
    <source>
        <dbReference type="ARBA" id="ARBA00022840"/>
    </source>
</evidence>
<evidence type="ECO:0000256" key="5">
    <source>
        <dbReference type="ARBA" id="ARBA00022786"/>
    </source>
</evidence>
<reference evidence="8" key="1">
    <citation type="journal article" date="2020" name="Nature">
        <title>Giant virus diversity and host interactions through global metagenomics.</title>
        <authorList>
            <person name="Schulz F."/>
            <person name="Roux S."/>
            <person name="Paez-Espino D."/>
            <person name="Jungbluth S."/>
            <person name="Walsh D.A."/>
            <person name="Denef V.J."/>
            <person name="McMahon K.D."/>
            <person name="Konstantinidis K.T."/>
            <person name="Eloe-Fadrosh E.A."/>
            <person name="Kyrpides N.C."/>
            <person name="Woyke T."/>
        </authorList>
    </citation>
    <scope>NUCLEOTIDE SEQUENCE</scope>
    <source>
        <strain evidence="8">GVMAG-M-3300023174-131</strain>
    </source>
</reference>
<dbReference type="Gene3D" id="3.10.290.60">
    <property type="entry name" value="Ubiquitin-activating enzyme E1, UFD domain"/>
    <property type="match status" value="1"/>
</dbReference>
<dbReference type="InterPro" id="IPR045886">
    <property type="entry name" value="ThiF/MoeB/HesA"/>
</dbReference>
<dbReference type="Pfam" id="PF09358">
    <property type="entry name" value="E1_UFD"/>
    <property type="match status" value="1"/>
</dbReference>
<dbReference type="InterPro" id="IPR019572">
    <property type="entry name" value="UBA_E1_SCCH"/>
</dbReference>
<dbReference type="InterPro" id="IPR018965">
    <property type="entry name" value="Ub-activating_enz_E1_C"/>
</dbReference>
<accession>A0A6C0DAQ9</accession>
<dbReference type="Gene3D" id="3.40.50.720">
    <property type="entry name" value="NAD(P)-binding Rossmann-like Domain"/>
    <property type="match status" value="2"/>
</dbReference>
<keyword evidence="3" id="KW-0436">Ligase</keyword>
<dbReference type="SMART" id="SM00985">
    <property type="entry name" value="UBA_e1_C"/>
    <property type="match status" value="1"/>
</dbReference>
<feature type="domain" description="Ubiquitin-activating enzyme E1 C-terminal" evidence="7">
    <location>
        <begin position="769"/>
        <end position="883"/>
    </location>
</feature>
<proteinExistence type="inferred from homology"/>
<dbReference type="Pfam" id="PF10585">
    <property type="entry name" value="UBA_E1_SCCH"/>
    <property type="match status" value="1"/>
</dbReference>
<dbReference type="GO" id="GO:0019948">
    <property type="term" value="F:SUMO activating enzyme activity"/>
    <property type="evidence" value="ECO:0007669"/>
    <property type="project" value="TreeGrafter"/>
</dbReference>
<dbReference type="AlphaFoldDB" id="A0A6C0DAQ9"/>
<keyword evidence="4" id="KW-0547">Nucleotide-binding</keyword>
<dbReference type="GO" id="GO:0005737">
    <property type="term" value="C:cytoplasm"/>
    <property type="evidence" value="ECO:0007669"/>
    <property type="project" value="TreeGrafter"/>
</dbReference>
<dbReference type="Pfam" id="PF00899">
    <property type="entry name" value="ThiF"/>
    <property type="match status" value="2"/>
</dbReference>
<dbReference type="InterPro" id="IPR042063">
    <property type="entry name" value="Ubi_acti_E1_SCCH"/>
</dbReference>
<evidence type="ECO:0000256" key="1">
    <source>
        <dbReference type="ARBA" id="ARBA00004906"/>
    </source>
</evidence>
<dbReference type="InterPro" id="IPR038252">
    <property type="entry name" value="UBA_E1_C_sf"/>
</dbReference>
<dbReference type="PANTHER" id="PTHR10953">
    <property type="entry name" value="UBIQUITIN-ACTIVATING ENZYME E1"/>
    <property type="match status" value="1"/>
</dbReference>
<evidence type="ECO:0000256" key="3">
    <source>
        <dbReference type="ARBA" id="ARBA00022598"/>
    </source>
</evidence>
<dbReference type="InterPro" id="IPR000594">
    <property type="entry name" value="ThiF_NAD_FAD-bd"/>
</dbReference>
<evidence type="ECO:0000259" key="7">
    <source>
        <dbReference type="SMART" id="SM00985"/>
    </source>
</evidence>
<dbReference type="InterPro" id="IPR035985">
    <property type="entry name" value="Ubiquitin-activating_enz"/>
</dbReference>
<keyword evidence="6" id="KW-0067">ATP-binding</keyword>
<organism evidence="8">
    <name type="scientific">viral metagenome</name>
    <dbReference type="NCBI Taxonomy" id="1070528"/>
    <lineage>
        <taxon>unclassified sequences</taxon>
        <taxon>metagenomes</taxon>
        <taxon>organismal metagenomes</taxon>
    </lineage>
</organism>
<dbReference type="PROSITE" id="PS00865">
    <property type="entry name" value="UBIQUITIN_ACTIVAT_2"/>
    <property type="match status" value="1"/>
</dbReference>
<dbReference type="GO" id="GO:0005524">
    <property type="term" value="F:ATP binding"/>
    <property type="evidence" value="ECO:0007669"/>
    <property type="project" value="UniProtKB-KW"/>
</dbReference>
<dbReference type="UniPathway" id="UPA00143"/>
<evidence type="ECO:0000256" key="4">
    <source>
        <dbReference type="ARBA" id="ARBA00022741"/>
    </source>
</evidence>
<name>A0A6C0DAQ9_9ZZZZ</name>
<dbReference type="Gene3D" id="1.10.10.2660">
    <property type="entry name" value="Ubiquitin-activating enzyme E1, SCCH domain"/>
    <property type="match status" value="1"/>
</dbReference>
<evidence type="ECO:0000256" key="2">
    <source>
        <dbReference type="ARBA" id="ARBA00005673"/>
    </source>
</evidence>
<keyword evidence="5" id="KW-0833">Ubl conjugation pathway</keyword>
<dbReference type="EMBL" id="MN739564">
    <property type="protein sequence ID" value="QHT13254.1"/>
    <property type="molecule type" value="Genomic_DNA"/>
</dbReference>
<dbReference type="GO" id="GO:0016567">
    <property type="term" value="P:protein ubiquitination"/>
    <property type="evidence" value="ECO:0007669"/>
    <property type="project" value="UniProtKB-UniPathway"/>
</dbReference>